<keyword evidence="3" id="KW-1185">Reference proteome</keyword>
<feature type="compositionally biased region" description="Basic and acidic residues" evidence="1">
    <location>
        <begin position="17"/>
        <end position="32"/>
    </location>
</feature>
<evidence type="ECO:0000256" key="1">
    <source>
        <dbReference type="SAM" id="MobiDB-lite"/>
    </source>
</evidence>
<dbReference type="PANTHER" id="PTHR42749:SF8">
    <property type="entry name" value="HSP70 FAMILY PROTEIN (AFU_ORTHOLOGUE AFUA_3G13740)"/>
    <property type="match status" value="1"/>
</dbReference>
<evidence type="ECO:0000313" key="2">
    <source>
        <dbReference type="EMBL" id="RGP68811.1"/>
    </source>
</evidence>
<proteinExistence type="predicted"/>
<dbReference type="EMBL" id="PXOF01000066">
    <property type="protein sequence ID" value="RGP68811.1"/>
    <property type="molecule type" value="Genomic_DNA"/>
</dbReference>
<gene>
    <name evidence="2" type="ORF">FSPOR_5016</name>
</gene>
<evidence type="ECO:0000313" key="3">
    <source>
        <dbReference type="Proteomes" id="UP000266152"/>
    </source>
</evidence>
<reference evidence="2 3" key="1">
    <citation type="journal article" date="2018" name="PLoS Pathog.">
        <title>Evolution of structural diversity of trichothecenes, a family of toxins produced by plant pathogenic and entomopathogenic fungi.</title>
        <authorList>
            <person name="Proctor R.H."/>
            <person name="McCormick S.P."/>
            <person name="Kim H.S."/>
            <person name="Cardoza R.E."/>
            <person name="Stanley A.M."/>
            <person name="Lindo L."/>
            <person name="Kelly A."/>
            <person name="Brown D.W."/>
            <person name="Lee T."/>
            <person name="Vaughan M.M."/>
            <person name="Alexander N.J."/>
            <person name="Busman M."/>
            <person name="Gutierrez S."/>
        </authorList>
    </citation>
    <scope>NUCLEOTIDE SEQUENCE [LARGE SCALE GENOMIC DNA]</scope>
    <source>
        <strain evidence="2 3">NRRL 3299</strain>
    </source>
</reference>
<comment type="caution">
    <text evidence="2">The sequence shown here is derived from an EMBL/GenBank/DDBJ whole genome shotgun (WGS) entry which is preliminary data.</text>
</comment>
<dbReference type="AlphaFoldDB" id="A0A395S8T0"/>
<feature type="compositionally biased region" description="Polar residues" evidence="1">
    <location>
        <begin position="1"/>
        <end position="10"/>
    </location>
</feature>
<dbReference type="STRING" id="5514.A0A395S8T0"/>
<name>A0A395S8T0_FUSSP</name>
<dbReference type="InterPro" id="IPR043129">
    <property type="entry name" value="ATPase_NBD"/>
</dbReference>
<dbReference type="Proteomes" id="UP000266152">
    <property type="component" value="Unassembled WGS sequence"/>
</dbReference>
<dbReference type="SUPFAM" id="SSF53067">
    <property type="entry name" value="Actin-like ATPase domain"/>
    <property type="match status" value="2"/>
</dbReference>
<dbReference type="PANTHER" id="PTHR42749">
    <property type="entry name" value="CELL SHAPE-DETERMINING PROTEIN MREB"/>
    <property type="match status" value="1"/>
</dbReference>
<sequence length="649" mass="73169">MSFSRSSSMTLGLDSQDDSHNHHDQVNGHDADPEPVDLARLLEDNDENPFPKRLIIAIDFGTTYSAVSYVAIPEGYPSELVDITSIRSIRNFPENQTFFPRDEMDAEVPTEVIYPLNRHFRDQDPLLSQVQDSNGGVGDESFSSTCGIDLGNGGPRDADGDIFIPTQDSDQFLWGYQVHQAWSLPATHYNTRNEPLARFKLLLDNTPQTANIRAKLNITLNTLKRKRVVQKPLHVIADFLTQLLQHTQLQLQNEGFDNSYQREIVLCVPAIWTQKACRDMQSCLTEAMRRANFPGVDLQNNSIENLFIVSEPEAAAAHIIRTSGQVKSGDTFVLLDAGGGTVDANTYLVSDDEPLTLIEERVEPGGGLHGSSYLNEDFRAYLNARLADEAYLEQGTDTINGIVERFIFDQFEYRIKRSYNCYNPRQVSLYQIPNLRADKEKGFIDGSIKVTAGDINKIFYKHLSAIGDIMEQQIVQALNISCRVEKVILTGGFGASVSLRQYLRRRLADICQKNNCRITLITPSQEAGILNAVASGAVFRALNKDVGPERIARASYGIQRTEPFKQYREHQGLKPSYDRHDGQKYITKTIDWVLKLGQRVPSVWECEPFTCSHTFNSTEKKLICRELLYVSDHSKDSHFKISHPKNQGK</sequence>
<dbReference type="CDD" id="cd10170">
    <property type="entry name" value="ASKHA_NBD_HSP70"/>
    <property type="match status" value="1"/>
</dbReference>
<organism evidence="2 3">
    <name type="scientific">Fusarium sporotrichioides</name>
    <dbReference type="NCBI Taxonomy" id="5514"/>
    <lineage>
        <taxon>Eukaryota</taxon>
        <taxon>Fungi</taxon>
        <taxon>Dikarya</taxon>
        <taxon>Ascomycota</taxon>
        <taxon>Pezizomycotina</taxon>
        <taxon>Sordariomycetes</taxon>
        <taxon>Hypocreomycetidae</taxon>
        <taxon>Hypocreales</taxon>
        <taxon>Nectriaceae</taxon>
        <taxon>Fusarium</taxon>
    </lineage>
</organism>
<feature type="region of interest" description="Disordered" evidence="1">
    <location>
        <begin position="1"/>
        <end position="34"/>
    </location>
</feature>
<protein>
    <submittedName>
        <fullName evidence="2">Uncharacterized protein</fullName>
    </submittedName>
</protein>
<dbReference type="Gene3D" id="3.30.420.40">
    <property type="match status" value="1"/>
</dbReference>
<accession>A0A395S8T0</accession>